<gene>
    <name evidence="2" type="ORF">V5O48_019300</name>
</gene>
<keyword evidence="3" id="KW-1185">Reference proteome</keyword>
<accession>A0ABR3EIT2</accession>
<organism evidence="2 3">
    <name type="scientific">Marasmius crinis-equi</name>
    <dbReference type="NCBI Taxonomy" id="585013"/>
    <lineage>
        <taxon>Eukaryota</taxon>
        <taxon>Fungi</taxon>
        <taxon>Dikarya</taxon>
        <taxon>Basidiomycota</taxon>
        <taxon>Agaricomycotina</taxon>
        <taxon>Agaricomycetes</taxon>
        <taxon>Agaricomycetidae</taxon>
        <taxon>Agaricales</taxon>
        <taxon>Marasmiineae</taxon>
        <taxon>Marasmiaceae</taxon>
        <taxon>Marasmius</taxon>
    </lineage>
</organism>
<protein>
    <submittedName>
        <fullName evidence="2">Uncharacterized protein</fullName>
    </submittedName>
</protein>
<reference evidence="2 3" key="1">
    <citation type="submission" date="2024-02" db="EMBL/GenBank/DDBJ databases">
        <title>A draft genome for the cacao thread blight pathogen Marasmius crinis-equi.</title>
        <authorList>
            <person name="Cohen S.P."/>
            <person name="Baruah I.K."/>
            <person name="Amoako-Attah I."/>
            <person name="Bukari Y."/>
            <person name="Meinhardt L.W."/>
            <person name="Bailey B.A."/>
        </authorList>
    </citation>
    <scope>NUCLEOTIDE SEQUENCE [LARGE SCALE GENOMIC DNA]</scope>
    <source>
        <strain evidence="2 3">GH-76</strain>
    </source>
</reference>
<evidence type="ECO:0000313" key="2">
    <source>
        <dbReference type="EMBL" id="KAL0562779.1"/>
    </source>
</evidence>
<evidence type="ECO:0000256" key="1">
    <source>
        <dbReference type="SAM" id="MobiDB-lite"/>
    </source>
</evidence>
<name>A0ABR3EIT2_9AGAR</name>
<proteinExistence type="predicted"/>
<feature type="region of interest" description="Disordered" evidence="1">
    <location>
        <begin position="51"/>
        <end position="71"/>
    </location>
</feature>
<feature type="compositionally biased region" description="Acidic residues" evidence="1">
    <location>
        <begin position="52"/>
        <end position="62"/>
    </location>
</feature>
<dbReference type="EMBL" id="JBAHYK010004528">
    <property type="protein sequence ID" value="KAL0562779.1"/>
    <property type="molecule type" value="Genomic_DNA"/>
</dbReference>
<dbReference type="Proteomes" id="UP001465976">
    <property type="component" value="Unassembled WGS sequence"/>
</dbReference>
<sequence length="71" mass="7802">MPLPLRNAWLFAANTITEDFAEGGFLNSQASDTQVFGFKVSSGVPVLCDDKSEGDDDYEEEDGSHFIEGHF</sequence>
<evidence type="ECO:0000313" key="3">
    <source>
        <dbReference type="Proteomes" id="UP001465976"/>
    </source>
</evidence>
<comment type="caution">
    <text evidence="2">The sequence shown here is derived from an EMBL/GenBank/DDBJ whole genome shotgun (WGS) entry which is preliminary data.</text>
</comment>